<evidence type="ECO:0000313" key="2">
    <source>
        <dbReference type="Proteomes" id="UP000307720"/>
    </source>
</evidence>
<proteinExistence type="predicted"/>
<organism evidence="1 2">
    <name type="scientific">Hominisplanchenecus murintestinalis</name>
    <dbReference type="NCBI Taxonomy" id="2941517"/>
    <lineage>
        <taxon>Bacteria</taxon>
        <taxon>Bacillati</taxon>
        <taxon>Bacillota</taxon>
        <taxon>Clostridia</taxon>
        <taxon>Lachnospirales</taxon>
        <taxon>Lachnospiraceae</taxon>
        <taxon>Hominisplanchenecus</taxon>
    </lineage>
</organism>
<keyword evidence="2" id="KW-1185">Reference proteome</keyword>
<name>A0AC61R1Y3_9FIRM</name>
<sequence length="424" mass="45947">MNQARGKSHEKRVKGGGRRYYDYNLLAIVILLTCFGLIMLYSASAYRAQITEKAAKDMEYFGKQAKICAVCLAGVLIASQIDYHFYAKFAGIAYLAANFLIIITKFIGRSANGATRWIYVGGVSFQAAEFGKVAIILLLPVVIVKMGRKIRGFKAPAMVLLLGAVTSICTLYFTSNLSTAIIIAGITIVLLGVTHPRAKRFVILGGGAIVAAVYAVRRFAESEWFAHFVGSLESGGSLQNRLNRLLVWVDPETYSSAGGYQVMQGLYAIGSGGFFGKGLGNSIQKLSAVPEAQNDMIFAIICEELGVFGAAMLTLMFIFMLYRLMFIAQNAPDLLGSLIVTGIFAHIALQVVLNIAVVLNMIPTTGITLPFVSYGGTSIVFLMVEMALALSVSKQIEFQTAENVSGQPAQNPQRGLRPERRKAQ</sequence>
<dbReference type="EMBL" id="SRZB01000011">
    <property type="protein sequence ID" value="TGX99023.1"/>
    <property type="molecule type" value="Genomic_DNA"/>
</dbReference>
<evidence type="ECO:0000313" key="1">
    <source>
        <dbReference type="EMBL" id="TGX99023.1"/>
    </source>
</evidence>
<comment type="caution">
    <text evidence="1">The sequence shown here is derived from an EMBL/GenBank/DDBJ whole genome shotgun (WGS) entry which is preliminary data.</text>
</comment>
<reference evidence="1" key="1">
    <citation type="submission" date="2019-04" db="EMBL/GenBank/DDBJ databases">
        <title>Microbes associate with the intestines of laboratory mice.</title>
        <authorList>
            <person name="Navarre W."/>
            <person name="Wong E."/>
            <person name="Huang K."/>
            <person name="Tropini C."/>
            <person name="Ng K."/>
            <person name="Yu B."/>
        </authorList>
    </citation>
    <scope>NUCLEOTIDE SEQUENCE</scope>
    <source>
        <strain evidence="1">NM72_1-8</strain>
    </source>
</reference>
<dbReference type="Proteomes" id="UP000307720">
    <property type="component" value="Unassembled WGS sequence"/>
</dbReference>
<accession>A0AC61R1Y3</accession>
<protein>
    <submittedName>
        <fullName evidence="1">FtsW/RodA/SpoVE family cell cycle protein</fullName>
    </submittedName>
</protein>
<gene>
    <name evidence="1" type="ORF">E5357_07140</name>
</gene>